<dbReference type="Gene3D" id="1.10.220.110">
    <property type="entry name" value="GDNF binding domain"/>
    <property type="match status" value="1"/>
</dbReference>
<dbReference type="PANTHER" id="PTHR10269">
    <property type="entry name" value="GDNF RECEPTOR ALPHA"/>
    <property type="match status" value="1"/>
</dbReference>
<comment type="subcellular location">
    <subcellularLocation>
        <location evidence="1">Cell membrane</location>
        <topology evidence="1">Lipid-anchor</topology>
        <topology evidence="1">GPI-anchor</topology>
    </subcellularLocation>
</comment>
<evidence type="ECO:0000256" key="10">
    <source>
        <dbReference type="SAM" id="MobiDB-lite"/>
    </source>
</evidence>
<keyword evidence="3" id="KW-1003">Cell membrane</keyword>
<dbReference type="SUPFAM" id="SSF110035">
    <property type="entry name" value="GDNF receptor-like"/>
    <property type="match status" value="2"/>
</dbReference>
<dbReference type="GO" id="GO:0007399">
    <property type="term" value="P:nervous system development"/>
    <property type="evidence" value="ECO:0007669"/>
    <property type="project" value="TreeGrafter"/>
</dbReference>
<comment type="similarity">
    <text evidence="2">Belongs to the GDNFR family.</text>
</comment>
<dbReference type="InterPro" id="IPR037193">
    <property type="entry name" value="GDNF_alpha"/>
</dbReference>
<name>A0A3B4TCD0_SERDU</name>
<keyword evidence="11" id="KW-1133">Transmembrane helix</keyword>
<feature type="region of interest" description="Disordered" evidence="10">
    <location>
        <begin position="435"/>
        <end position="458"/>
    </location>
</feature>
<evidence type="ECO:0000256" key="1">
    <source>
        <dbReference type="ARBA" id="ARBA00004609"/>
    </source>
</evidence>
<dbReference type="AlphaFoldDB" id="A0A3B4TCD0"/>
<dbReference type="InterPro" id="IPR003438">
    <property type="entry name" value="GDNF_rcpt"/>
</dbReference>
<evidence type="ECO:0000259" key="12">
    <source>
        <dbReference type="SMART" id="SM00907"/>
    </source>
</evidence>
<reference evidence="13" key="2">
    <citation type="submission" date="2025-09" db="UniProtKB">
        <authorList>
            <consortium name="Ensembl"/>
        </authorList>
    </citation>
    <scope>IDENTIFICATION</scope>
</reference>
<evidence type="ECO:0000256" key="7">
    <source>
        <dbReference type="ARBA" id="ARBA00023170"/>
    </source>
</evidence>
<dbReference type="GO" id="GO:0043235">
    <property type="term" value="C:receptor complex"/>
    <property type="evidence" value="ECO:0007669"/>
    <property type="project" value="TreeGrafter"/>
</dbReference>
<keyword evidence="6 11" id="KW-0472">Membrane</keyword>
<dbReference type="GeneTree" id="ENSGT00940000160491"/>
<keyword evidence="5" id="KW-0732">Signal</keyword>
<dbReference type="GO" id="GO:0038023">
    <property type="term" value="F:signaling receptor activity"/>
    <property type="evidence" value="ECO:0007669"/>
    <property type="project" value="InterPro"/>
</dbReference>
<feature type="domain" description="GDNF/GAS1" evidence="12">
    <location>
        <begin position="77"/>
        <end position="156"/>
    </location>
</feature>
<evidence type="ECO:0000256" key="6">
    <source>
        <dbReference type="ARBA" id="ARBA00023136"/>
    </source>
</evidence>
<dbReference type="FunFam" id="1.10.220.110:FF:000001">
    <property type="entry name" value="GDNF family receptor alpha"/>
    <property type="match status" value="1"/>
</dbReference>
<keyword evidence="7" id="KW-0675">Receptor</keyword>
<evidence type="ECO:0000313" key="14">
    <source>
        <dbReference type="Proteomes" id="UP000261420"/>
    </source>
</evidence>
<dbReference type="PRINTS" id="PR01316">
    <property type="entry name" value="GDNFRECEPTOR"/>
</dbReference>
<evidence type="ECO:0000256" key="5">
    <source>
        <dbReference type="ARBA" id="ARBA00022729"/>
    </source>
</evidence>
<dbReference type="PANTHER" id="PTHR10269:SF16">
    <property type="entry name" value="GDNF FAMILY RECEPTOR ALPHA-4 PRECURSOR"/>
    <property type="match status" value="1"/>
</dbReference>
<keyword evidence="9" id="KW-0449">Lipoprotein</keyword>
<dbReference type="GO" id="GO:0009897">
    <property type="term" value="C:external side of plasma membrane"/>
    <property type="evidence" value="ECO:0007669"/>
    <property type="project" value="TreeGrafter"/>
</dbReference>
<feature type="domain" description="GDNF/GAS1" evidence="12">
    <location>
        <begin position="284"/>
        <end position="378"/>
    </location>
</feature>
<evidence type="ECO:0000313" key="13">
    <source>
        <dbReference type="Ensembl" id="ENSSDUP00000003705.1"/>
    </source>
</evidence>
<evidence type="ECO:0000256" key="11">
    <source>
        <dbReference type="SAM" id="Phobius"/>
    </source>
</evidence>
<dbReference type="Ensembl" id="ENSSDUT00000003787.1">
    <property type="protein sequence ID" value="ENSSDUP00000003705.1"/>
    <property type="gene ID" value="ENSSDUG00000002798.1"/>
</dbReference>
<organism evidence="13 14">
    <name type="scientific">Seriola dumerili</name>
    <name type="common">Greater amberjack</name>
    <name type="synonym">Caranx dumerili</name>
    <dbReference type="NCBI Taxonomy" id="41447"/>
    <lineage>
        <taxon>Eukaryota</taxon>
        <taxon>Metazoa</taxon>
        <taxon>Chordata</taxon>
        <taxon>Craniata</taxon>
        <taxon>Vertebrata</taxon>
        <taxon>Euteleostomi</taxon>
        <taxon>Actinopterygii</taxon>
        <taxon>Neopterygii</taxon>
        <taxon>Teleostei</taxon>
        <taxon>Neoteleostei</taxon>
        <taxon>Acanthomorphata</taxon>
        <taxon>Carangaria</taxon>
        <taxon>Carangiformes</taxon>
        <taxon>Carangidae</taxon>
        <taxon>Seriola</taxon>
    </lineage>
</organism>
<keyword evidence="8" id="KW-0325">Glycoprotein</keyword>
<accession>A0A3B4TCD0</accession>
<evidence type="ECO:0000256" key="4">
    <source>
        <dbReference type="ARBA" id="ARBA00022622"/>
    </source>
</evidence>
<reference evidence="13" key="1">
    <citation type="submission" date="2025-08" db="UniProtKB">
        <authorList>
            <consortium name="Ensembl"/>
        </authorList>
    </citation>
    <scope>IDENTIFICATION</scope>
</reference>
<evidence type="ECO:0000256" key="3">
    <source>
        <dbReference type="ARBA" id="ARBA00022475"/>
    </source>
</evidence>
<dbReference type="InterPro" id="IPR016017">
    <property type="entry name" value="GDNF/GAS1"/>
</dbReference>
<feature type="transmembrane region" description="Helical" evidence="11">
    <location>
        <begin position="467"/>
        <end position="485"/>
    </location>
</feature>
<evidence type="ECO:0000256" key="9">
    <source>
        <dbReference type="ARBA" id="ARBA00023288"/>
    </source>
</evidence>
<evidence type="ECO:0000256" key="2">
    <source>
        <dbReference type="ARBA" id="ARBA00005961"/>
    </source>
</evidence>
<keyword evidence="4" id="KW-0336">GPI-anchor</keyword>
<proteinExistence type="inferred from homology"/>
<feature type="domain" description="GDNF/GAS1" evidence="12">
    <location>
        <begin position="194"/>
        <end position="274"/>
    </location>
</feature>
<keyword evidence="14" id="KW-1185">Reference proteome</keyword>
<evidence type="ECO:0000256" key="8">
    <source>
        <dbReference type="ARBA" id="ARBA00023180"/>
    </source>
</evidence>
<dbReference type="STRING" id="41447.ENSSDUP00000003705"/>
<protein>
    <submittedName>
        <fullName evidence="13">GDNF family receptor alpha 4a</fullName>
    </submittedName>
</protein>
<keyword evidence="11" id="KW-0812">Transmembrane</keyword>
<dbReference type="GO" id="GO:0007169">
    <property type="term" value="P:cell surface receptor protein tyrosine kinase signaling pathway"/>
    <property type="evidence" value="ECO:0007669"/>
    <property type="project" value="UniProtKB-ARBA"/>
</dbReference>
<sequence length="487" mass="52742">MAVGNLLLKGKAPKQDGVVCSSGSTRSLSESGDVHCAPASSWVASLLRLFFSVDARHGYGQDAGVPRMALSVGGRDCLRAGDTCSSDDTCSPRLRTLRQCVAGDGSVKLGPGARNQCENAMTALLSTPLHGCQCKRGMKKEKNCLSIYWSLHQSVLHGLSLVESYPYEPEERGSDYVRLASIAAESEVTTVNRCLDAAKACNIDETCQKLRTEYVSACIQPSARSGPCNRPKCNKALRKFFDRVPPDYTHELLFCPCTDTACAERRRQTIVPSCSYEDKDKPNCLAQLRICKADYVCRSRWAQFQYDCQSSEQSASGCKQENYGACLLAYTGLIGSTITPNYLDNSTSNVGPWCSCAASGNHREQCNDFLAFFHDNVCLKNAILAFGNGSDVKTGASQPGMPSPATDNQSPFLATTAPGVSMETEQNILRAQIPTQVNENDRLWDDEGDSTLPSPGLSDRGAEPVRLSLLLGLGWLLPALLLLLLSN</sequence>
<dbReference type="Proteomes" id="UP000261420">
    <property type="component" value="Unplaced"/>
</dbReference>
<dbReference type="SMART" id="SM00907">
    <property type="entry name" value="GDNF"/>
    <property type="match status" value="3"/>
</dbReference>
<dbReference type="Pfam" id="PF02351">
    <property type="entry name" value="GDNF"/>
    <property type="match status" value="3"/>
</dbReference>